<organism evidence="1 2">
    <name type="scientific">Parelaphostrongylus tenuis</name>
    <name type="common">Meningeal worm</name>
    <dbReference type="NCBI Taxonomy" id="148309"/>
    <lineage>
        <taxon>Eukaryota</taxon>
        <taxon>Metazoa</taxon>
        <taxon>Ecdysozoa</taxon>
        <taxon>Nematoda</taxon>
        <taxon>Chromadorea</taxon>
        <taxon>Rhabditida</taxon>
        <taxon>Rhabditina</taxon>
        <taxon>Rhabditomorpha</taxon>
        <taxon>Strongyloidea</taxon>
        <taxon>Metastrongylidae</taxon>
        <taxon>Parelaphostrongylus</taxon>
    </lineage>
</organism>
<reference evidence="1" key="1">
    <citation type="submission" date="2021-06" db="EMBL/GenBank/DDBJ databases">
        <title>Parelaphostrongylus tenuis whole genome reference sequence.</title>
        <authorList>
            <person name="Garwood T.J."/>
            <person name="Larsen P.A."/>
            <person name="Fountain-Jones N.M."/>
            <person name="Garbe J.R."/>
            <person name="Macchietto M.G."/>
            <person name="Kania S.A."/>
            <person name="Gerhold R.W."/>
            <person name="Richards J.E."/>
            <person name="Wolf T.M."/>
        </authorList>
    </citation>
    <scope>NUCLEOTIDE SEQUENCE</scope>
    <source>
        <strain evidence="1">MNPRO001-30</strain>
        <tissue evidence="1">Meninges</tissue>
    </source>
</reference>
<dbReference type="Proteomes" id="UP001196413">
    <property type="component" value="Unassembled WGS sequence"/>
</dbReference>
<dbReference type="AlphaFoldDB" id="A0AAD5LYU4"/>
<keyword evidence="2" id="KW-1185">Reference proteome</keyword>
<name>A0AAD5LYU4_PARTN</name>
<evidence type="ECO:0000313" key="2">
    <source>
        <dbReference type="Proteomes" id="UP001196413"/>
    </source>
</evidence>
<proteinExistence type="predicted"/>
<protein>
    <submittedName>
        <fullName evidence="1">Uncharacterized protein</fullName>
    </submittedName>
</protein>
<feature type="non-terminal residue" evidence="1">
    <location>
        <position position="97"/>
    </location>
</feature>
<sequence length="97" mass="10920">MDEKTKNCLVMIAALFLILSCSTASLDIYTIWKKLFYRFTLIFLFYANFSPRSMHKVRSSLGFSMGPEQKTPFLTALTAIFAMTASTSRFASTALPV</sequence>
<evidence type="ECO:0000313" key="1">
    <source>
        <dbReference type="EMBL" id="KAJ1349187.1"/>
    </source>
</evidence>
<dbReference type="EMBL" id="JAHQIW010000621">
    <property type="protein sequence ID" value="KAJ1349187.1"/>
    <property type="molecule type" value="Genomic_DNA"/>
</dbReference>
<gene>
    <name evidence="1" type="ORF">KIN20_004658</name>
</gene>
<accession>A0AAD5LYU4</accession>
<dbReference type="PROSITE" id="PS51257">
    <property type="entry name" value="PROKAR_LIPOPROTEIN"/>
    <property type="match status" value="1"/>
</dbReference>
<comment type="caution">
    <text evidence="1">The sequence shown here is derived from an EMBL/GenBank/DDBJ whole genome shotgun (WGS) entry which is preliminary data.</text>
</comment>